<name>A0AAD3YC33_9TREE</name>
<dbReference type="EMBL" id="BTCM01000003">
    <property type="protein sequence ID" value="GMK56708.1"/>
    <property type="molecule type" value="Genomic_DNA"/>
</dbReference>
<reference evidence="2" key="2">
    <citation type="submission" date="2023-06" db="EMBL/GenBank/DDBJ databases">
        <authorList>
            <person name="Kobayashi Y."/>
            <person name="Kayamori A."/>
            <person name="Aoki K."/>
            <person name="Shiwa Y."/>
            <person name="Fujita N."/>
            <person name="Sugita T."/>
            <person name="Iwasaki W."/>
            <person name="Tanaka N."/>
            <person name="Takashima M."/>
        </authorList>
    </citation>
    <scope>NUCLEOTIDE SEQUENCE</scope>
    <source>
        <strain evidence="2">HIS016</strain>
    </source>
</reference>
<gene>
    <name evidence="2" type="ORF">CspeluHIS016_0305480</name>
</gene>
<sequence length="111" mass="12571">MPLFTNERDPRDIEAVHQLAEALLSVAGKQAILNAREIIEHADLQRDKGVIVRARRGLVDVLVEIKRSQKEVEQFMLKLDEYLSAIAQEEKGGENEEASVQNGETHRQRPS</sequence>
<keyword evidence="3" id="KW-1185">Reference proteome</keyword>
<dbReference type="AlphaFoldDB" id="A0AAD3YC33"/>
<evidence type="ECO:0000313" key="3">
    <source>
        <dbReference type="Proteomes" id="UP001222932"/>
    </source>
</evidence>
<organism evidence="2 3">
    <name type="scientific">Cutaneotrichosporon spelunceum</name>
    <dbReference type="NCBI Taxonomy" id="1672016"/>
    <lineage>
        <taxon>Eukaryota</taxon>
        <taxon>Fungi</taxon>
        <taxon>Dikarya</taxon>
        <taxon>Basidiomycota</taxon>
        <taxon>Agaricomycotina</taxon>
        <taxon>Tremellomycetes</taxon>
        <taxon>Trichosporonales</taxon>
        <taxon>Trichosporonaceae</taxon>
        <taxon>Cutaneotrichosporon</taxon>
    </lineage>
</organism>
<protein>
    <submittedName>
        <fullName evidence="2">Uncharacterized protein</fullName>
    </submittedName>
</protein>
<evidence type="ECO:0000256" key="1">
    <source>
        <dbReference type="SAM" id="MobiDB-lite"/>
    </source>
</evidence>
<reference evidence="2" key="1">
    <citation type="journal article" date="2023" name="BMC Genomics">
        <title>Chromosome-level genome assemblies of Cutaneotrichosporon spp. (Trichosporonales, Basidiomycota) reveal imbalanced evolution between nucleotide sequences and chromosome synteny.</title>
        <authorList>
            <person name="Kobayashi Y."/>
            <person name="Kayamori A."/>
            <person name="Aoki K."/>
            <person name="Shiwa Y."/>
            <person name="Matsutani M."/>
            <person name="Fujita N."/>
            <person name="Sugita T."/>
            <person name="Iwasaki W."/>
            <person name="Tanaka N."/>
            <person name="Takashima M."/>
        </authorList>
    </citation>
    <scope>NUCLEOTIDE SEQUENCE</scope>
    <source>
        <strain evidence="2">HIS016</strain>
    </source>
</reference>
<evidence type="ECO:0000313" key="2">
    <source>
        <dbReference type="EMBL" id="GMK56708.1"/>
    </source>
</evidence>
<proteinExistence type="predicted"/>
<accession>A0AAD3YC33</accession>
<dbReference type="Proteomes" id="UP001222932">
    <property type="component" value="Unassembled WGS sequence"/>
</dbReference>
<feature type="region of interest" description="Disordered" evidence="1">
    <location>
        <begin position="90"/>
        <end position="111"/>
    </location>
</feature>
<comment type="caution">
    <text evidence="2">The sequence shown here is derived from an EMBL/GenBank/DDBJ whole genome shotgun (WGS) entry which is preliminary data.</text>
</comment>